<evidence type="ECO:0000259" key="7">
    <source>
        <dbReference type="PROSITE" id="PS51352"/>
    </source>
</evidence>
<dbReference type="GO" id="GO:0015035">
    <property type="term" value="F:protein-disulfide reductase activity"/>
    <property type="evidence" value="ECO:0007669"/>
    <property type="project" value="UniProtKB-UniRule"/>
</dbReference>
<feature type="domain" description="Thioredoxin" evidence="7">
    <location>
        <begin position="42"/>
        <end position="149"/>
    </location>
</feature>
<dbReference type="SUPFAM" id="SSF52833">
    <property type="entry name" value="Thioredoxin-like"/>
    <property type="match status" value="1"/>
</dbReference>
<dbReference type="EMBL" id="QZKI01000111">
    <property type="protein sequence ID" value="RJP66776.1"/>
    <property type="molecule type" value="Genomic_DNA"/>
</dbReference>
<dbReference type="Gene3D" id="2.30.30.380">
    <property type="entry name" value="Zn-finger domain of Sec23/24"/>
    <property type="match status" value="1"/>
</dbReference>
<dbReference type="PRINTS" id="PR00421">
    <property type="entry name" value="THIOREDOXIN"/>
</dbReference>
<dbReference type="InterPro" id="IPR036249">
    <property type="entry name" value="Thioredoxin-like_sf"/>
</dbReference>
<evidence type="ECO:0000256" key="2">
    <source>
        <dbReference type="ARBA" id="ARBA00022448"/>
    </source>
</evidence>
<dbReference type="PANTHER" id="PTHR45663:SF11">
    <property type="entry name" value="GEO12009P1"/>
    <property type="match status" value="1"/>
</dbReference>
<dbReference type="Proteomes" id="UP000285961">
    <property type="component" value="Unassembled WGS sequence"/>
</dbReference>
<dbReference type="FunFam" id="3.40.30.10:FF:000001">
    <property type="entry name" value="Thioredoxin"/>
    <property type="match status" value="1"/>
</dbReference>
<dbReference type="NCBIfam" id="TIGR01068">
    <property type="entry name" value="thioredoxin"/>
    <property type="match status" value="1"/>
</dbReference>
<keyword evidence="5" id="KW-0676">Redox-active center</keyword>
<dbReference type="InterPro" id="IPR017937">
    <property type="entry name" value="Thioredoxin_CS"/>
</dbReference>
<keyword evidence="4" id="KW-1015">Disulfide bond</keyword>
<accession>A0A419ESY4</accession>
<dbReference type="Pfam" id="PF00085">
    <property type="entry name" value="Thioredoxin"/>
    <property type="match status" value="1"/>
</dbReference>
<proteinExistence type="inferred from homology"/>
<keyword evidence="3" id="KW-0249">Electron transport</keyword>
<dbReference type="PANTHER" id="PTHR45663">
    <property type="entry name" value="GEO12009P1"/>
    <property type="match status" value="1"/>
</dbReference>
<dbReference type="GO" id="GO:0045454">
    <property type="term" value="P:cell redox homeostasis"/>
    <property type="evidence" value="ECO:0007669"/>
    <property type="project" value="TreeGrafter"/>
</dbReference>
<dbReference type="Gene3D" id="3.40.30.10">
    <property type="entry name" value="Glutaredoxin"/>
    <property type="match status" value="1"/>
</dbReference>
<dbReference type="AlphaFoldDB" id="A0A419ESY4"/>
<protein>
    <recommendedName>
        <fullName evidence="6">Thioredoxin</fullName>
    </recommendedName>
</protein>
<dbReference type="CDD" id="cd02947">
    <property type="entry name" value="TRX_family"/>
    <property type="match status" value="1"/>
</dbReference>
<evidence type="ECO:0000313" key="8">
    <source>
        <dbReference type="EMBL" id="RJP66776.1"/>
    </source>
</evidence>
<dbReference type="InterPro" id="IPR005746">
    <property type="entry name" value="Thioredoxin"/>
</dbReference>
<sequence length="149" mass="16470">MGETRYVRCNGCGTLNRFDEGRSEQAVCGNCKSQLDSSLATYDRPQPLSDATFAQEVSQAKVPVLVDFFATWCGACRSVEMSLDAIASRYKGKLKVGKLDVEQNPLAARKYRIRATPTLIVFRDGRLAEQVVGALPENELEALVKKHVE</sequence>
<keyword evidence="2" id="KW-0813">Transport</keyword>
<comment type="similarity">
    <text evidence="1">Belongs to the thioredoxin family.</text>
</comment>
<evidence type="ECO:0000256" key="1">
    <source>
        <dbReference type="ARBA" id="ARBA00008987"/>
    </source>
</evidence>
<name>A0A419ESY4_9BACT</name>
<gene>
    <name evidence="8" type="primary">trxA</name>
    <name evidence="8" type="ORF">C4532_15615</name>
</gene>
<evidence type="ECO:0000256" key="6">
    <source>
        <dbReference type="NCBIfam" id="TIGR01068"/>
    </source>
</evidence>
<comment type="caution">
    <text evidence="8">The sequence shown here is derived from an EMBL/GenBank/DDBJ whole genome shotgun (WGS) entry which is preliminary data.</text>
</comment>
<dbReference type="GO" id="GO:0005829">
    <property type="term" value="C:cytosol"/>
    <property type="evidence" value="ECO:0007669"/>
    <property type="project" value="TreeGrafter"/>
</dbReference>
<dbReference type="PROSITE" id="PS51352">
    <property type="entry name" value="THIOREDOXIN_2"/>
    <property type="match status" value="1"/>
</dbReference>
<reference evidence="8 9" key="1">
    <citation type="journal article" date="2017" name="ISME J.">
        <title>Energy and carbon metabolisms in a deep terrestrial subsurface fluid microbial community.</title>
        <authorList>
            <person name="Momper L."/>
            <person name="Jungbluth S.P."/>
            <person name="Lee M.D."/>
            <person name="Amend J.P."/>
        </authorList>
    </citation>
    <scope>NUCLEOTIDE SEQUENCE [LARGE SCALE GENOMIC DNA]</scope>
    <source>
        <strain evidence="8">SURF_17</strain>
    </source>
</reference>
<evidence type="ECO:0000256" key="5">
    <source>
        <dbReference type="ARBA" id="ARBA00023284"/>
    </source>
</evidence>
<evidence type="ECO:0000313" key="9">
    <source>
        <dbReference type="Proteomes" id="UP000285961"/>
    </source>
</evidence>
<evidence type="ECO:0000256" key="4">
    <source>
        <dbReference type="ARBA" id="ARBA00023157"/>
    </source>
</evidence>
<dbReference type="InterPro" id="IPR013766">
    <property type="entry name" value="Thioredoxin_domain"/>
</dbReference>
<organism evidence="8 9">
    <name type="scientific">Candidatus Abyssobacteria bacterium SURF_17</name>
    <dbReference type="NCBI Taxonomy" id="2093361"/>
    <lineage>
        <taxon>Bacteria</taxon>
        <taxon>Pseudomonadati</taxon>
        <taxon>Candidatus Hydrogenedentota</taxon>
        <taxon>Candidatus Abyssobacteria</taxon>
    </lineage>
</organism>
<evidence type="ECO:0000256" key="3">
    <source>
        <dbReference type="ARBA" id="ARBA00022982"/>
    </source>
</evidence>
<dbReference type="PROSITE" id="PS00194">
    <property type="entry name" value="THIOREDOXIN_1"/>
    <property type="match status" value="1"/>
</dbReference>